<protein>
    <submittedName>
        <fullName evidence="4">C15C7.7 protein</fullName>
    </submittedName>
</protein>
<keyword evidence="1" id="KW-0479">Metal-binding</keyword>
<dbReference type="InterPro" id="IPR036875">
    <property type="entry name" value="Znf_CCHC_sf"/>
</dbReference>
<evidence type="ECO:0000256" key="2">
    <source>
        <dbReference type="SAM" id="MobiDB-lite"/>
    </source>
</evidence>
<keyword evidence="1" id="KW-0863">Zinc-finger</keyword>
<dbReference type="SUPFAM" id="SSF57756">
    <property type="entry name" value="Retrovirus zinc finger-like domains"/>
    <property type="match status" value="1"/>
</dbReference>
<keyword evidence="5" id="KW-1185">Reference proteome</keyword>
<feature type="domain" description="CCHC-type" evidence="3">
    <location>
        <begin position="280"/>
        <end position="296"/>
    </location>
</feature>
<dbReference type="GO" id="GO:0003676">
    <property type="term" value="F:nucleic acid binding"/>
    <property type="evidence" value="ECO:0007669"/>
    <property type="project" value="InterPro"/>
</dbReference>
<proteinExistence type="predicted"/>
<keyword evidence="1" id="KW-0862">Zinc</keyword>
<accession>A0A812W957</accession>
<organism evidence="4 5">
    <name type="scientific">Symbiodinium pilosum</name>
    <name type="common">Dinoflagellate</name>
    <dbReference type="NCBI Taxonomy" id="2952"/>
    <lineage>
        <taxon>Eukaryota</taxon>
        <taxon>Sar</taxon>
        <taxon>Alveolata</taxon>
        <taxon>Dinophyceae</taxon>
        <taxon>Suessiales</taxon>
        <taxon>Symbiodiniaceae</taxon>
        <taxon>Symbiodinium</taxon>
    </lineage>
</organism>
<dbReference type="Gene3D" id="4.10.60.10">
    <property type="entry name" value="Zinc finger, CCHC-type"/>
    <property type="match status" value="1"/>
</dbReference>
<evidence type="ECO:0000313" key="5">
    <source>
        <dbReference type="Proteomes" id="UP000649617"/>
    </source>
</evidence>
<dbReference type="Proteomes" id="UP000649617">
    <property type="component" value="Unassembled WGS sequence"/>
</dbReference>
<dbReference type="InterPro" id="IPR001878">
    <property type="entry name" value="Znf_CCHC"/>
</dbReference>
<feature type="region of interest" description="Disordered" evidence="2">
    <location>
        <begin position="188"/>
        <end position="219"/>
    </location>
</feature>
<dbReference type="EMBL" id="CAJNIZ010043577">
    <property type="protein sequence ID" value="CAE7663407.1"/>
    <property type="molecule type" value="Genomic_DNA"/>
</dbReference>
<feature type="region of interest" description="Disordered" evidence="2">
    <location>
        <begin position="299"/>
        <end position="318"/>
    </location>
</feature>
<evidence type="ECO:0000256" key="1">
    <source>
        <dbReference type="PROSITE-ProRule" id="PRU00047"/>
    </source>
</evidence>
<feature type="region of interest" description="Disordered" evidence="2">
    <location>
        <begin position="231"/>
        <end position="260"/>
    </location>
</feature>
<evidence type="ECO:0000259" key="3">
    <source>
        <dbReference type="PROSITE" id="PS50158"/>
    </source>
</evidence>
<dbReference type="Pfam" id="PF00098">
    <property type="entry name" value="zf-CCHC"/>
    <property type="match status" value="1"/>
</dbReference>
<comment type="caution">
    <text evidence="4">The sequence shown here is derived from an EMBL/GenBank/DDBJ whole genome shotgun (WGS) entry which is preliminary data.</text>
</comment>
<reference evidence="4" key="1">
    <citation type="submission" date="2021-02" db="EMBL/GenBank/DDBJ databases">
        <authorList>
            <person name="Dougan E. K."/>
            <person name="Rhodes N."/>
            <person name="Thang M."/>
            <person name="Chan C."/>
        </authorList>
    </citation>
    <scope>NUCLEOTIDE SEQUENCE</scope>
</reference>
<gene>
    <name evidence="4" type="primary">C15C7.7</name>
    <name evidence="4" type="ORF">SPIL2461_LOCUS18079</name>
</gene>
<feature type="region of interest" description="Disordered" evidence="2">
    <location>
        <begin position="1"/>
        <end position="29"/>
    </location>
</feature>
<evidence type="ECO:0000313" key="4">
    <source>
        <dbReference type="EMBL" id="CAE7663407.1"/>
    </source>
</evidence>
<dbReference type="OrthoDB" id="435700at2759"/>
<name>A0A812W957_SYMPI</name>
<dbReference type="AlphaFoldDB" id="A0A812W957"/>
<dbReference type="SMART" id="SM00343">
    <property type="entry name" value="ZnF_C2HC"/>
    <property type="match status" value="1"/>
</dbReference>
<dbReference type="GO" id="GO:0008270">
    <property type="term" value="F:zinc ion binding"/>
    <property type="evidence" value="ECO:0007669"/>
    <property type="project" value="UniProtKB-KW"/>
</dbReference>
<dbReference type="PROSITE" id="PS50158">
    <property type="entry name" value="ZF_CCHC"/>
    <property type="match status" value="1"/>
</dbReference>
<sequence>MAEQTNGAESGWVYRDKDPPPGYSGENPQSTFKGYMRDLELWKAGTDVPAEKQGLKLVQVLSGAAKSAVEVLTVEEIKGADGYANVVKKLKAAFAPYVETALPRALEAALYGHQRSHKETLTDYLIRFQKSQAQLQDEGVALPPKSANLDHELDARLTTWLAGDFSLDNVTASLRRLERVSAEGGKKVFGRTAQEDRRRKSKKAMPRTEELPPKPGVLDLLPELVSGWAPSAVGKSREKGGGKGHGGKGKLKQGKSGAGKLFFGAAPRRVHVEELKLRTRCKACGQVGHWARECRQRPSAQATASSSSSSAAPSSQRTSFYWRTGNDSSFSSAAFLTGVEPERSGKEVPQAQGSELSSFIGVALEDHQGLVDTAAQEGLVGKSALLKYLDALRPLGLRGNWVDKPASARGIGGSASVVGVCELPVGLAGVPGVLEVTVVSEDVPLLIPISLLKALGTFARVPFSSGMCKQVQACIL</sequence>